<dbReference type="CDD" id="cd02511">
    <property type="entry name" value="Beta4Glucosyltransferase"/>
    <property type="match status" value="1"/>
</dbReference>
<proteinExistence type="inferred from homology"/>
<name>A0AA46AEJ4_9AQUI</name>
<evidence type="ECO:0000313" key="3">
    <source>
        <dbReference type="EMBL" id="SMP13081.1"/>
    </source>
</evidence>
<dbReference type="EMBL" id="FXTX01000010">
    <property type="protein sequence ID" value="SMP13081.1"/>
    <property type="molecule type" value="Genomic_DNA"/>
</dbReference>
<keyword evidence="4" id="KW-1185">Reference proteome</keyword>
<dbReference type="RefSeq" id="WP_425609134.1">
    <property type="nucleotide sequence ID" value="NZ_FXTX01000010.1"/>
</dbReference>
<dbReference type="Gene3D" id="3.90.550.10">
    <property type="entry name" value="Spore Coat Polysaccharide Biosynthesis Protein SpsA, Chain A"/>
    <property type="match status" value="1"/>
</dbReference>
<dbReference type="PANTHER" id="PTHR43630:SF2">
    <property type="entry name" value="GLYCOSYLTRANSFERASE"/>
    <property type="match status" value="1"/>
</dbReference>
<organism evidence="3 4">
    <name type="scientific">Venenivibrio stagnispumantis</name>
    <dbReference type="NCBI Taxonomy" id="407998"/>
    <lineage>
        <taxon>Bacteria</taxon>
        <taxon>Pseudomonadati</taxon>
        <taxon>Aquificota</taxon>
        <taxon>Aquificia</taxon>
        <taxon>Aquificales</taxon>
        <taxon>Hydrogenothermaceae</taxon>
        <taxon>Venenivibrio</taxon>
    </lineage>
</organism>
<dbReference type="SUPFAM" id="SSF53448">
    <property type="entry name" value="Nucleotide-diphospho-sugar transferases"/>
    <property type="match status" value="1"/>
</dbReference>
<gene>
    <name evidence="3" type="ORF">SAMN06264868_11038</name>
</gene>
<comment type="caution">
    <text evidence="3">The sequence shown here is derived from an EMBL/GenBank/DDBJ whole genome shotgun (WGS) entry which is preliminary data.</text>
</comment>
<feature type="domain" description="Glycosyltransferase 2-like" evidence="2">
    <location>
        <begin position="5"/>
        <end position="129"/>
    </location>
</feature>
<dbReference type="PANTHER" id="PTHR43630">
    <property type="entry name" value="POLY-BETA-1,6-N-ACETYL-D-GLUCOSAMINE SYNTHASE"/>
    <property type="match status" value="1"/>
</dbReference>
<reference evidence="3" key="1">
    <citation type="submission" date="2017-05" db="EMBL/GenBank/DDBJ databases">
        <authorList>
            <person name="Varghese N."/>
            <person name="Submissions S."/>
        </authorList>
    </citation>
    <scope>NUCLEOTIDE SEQUENCE</scope>
    <source>
        <strain evidence="3">DSM 18763</strain>
    </source>
</reference>
<dbReference type="InterPro" id="IPR029044">
    <property type="entry name" value="Nucleotide-diphossugar_trans"/>
</dbReference>
<dbReference type="InterPro" id="IPR001173">
    <property type="entry name" value="Glyco_trans_2-like"/>
</dbReference>
<evidence type="ECO:0000256" key="1">
    <source>
        <dbReference type="ARBA" id="ARBA00038494"/>
    </source>
</evidence>
<dbReference type="AlphaFoldDB" id="A0AA46AEJ4"/>
<accession>A0AA46AEJ4</accession>
<protein>
    <submittedName>
        <fullName evidence="3">Glycosyltransferase involved in cell wall bisynthesis</fullName>
    </submittedName>
</protein>
<dbReference type="Proteomes" id="UP001157947">
    <property type="component" value="Unassembled WGS sequence"/>
</dbReference>
<evidence type="ECO:0000259" key="2">
    <source>
        <dbReference type="Pfam" id="PF00535"/>
    </source>
</evidence>
<evidence type="ECO:0000313" key="4">
    <source>
        <dbReference type="Proteomes" id="UP001157947"/>
    </source>
</evidence>
<dbReference type="Pfam" id="PF00535">
    <property type="entry name" value="Glycos_transf_2"/>
    <property type="match status" value="1"/>
</dbReference>
<comment type="similarity">
    <text evidence="1">Belongs to the glycosyltransferase 2 family. WaaE/KdtX subfamily.</text>
</comment>
<sequence>MLDLSVVIVTLNEEKNISRAINSIKDIANEILVIDSGSTDKTIEIAEKLGAKVIFNQWEGYPLQVQFGIDNTSNKYVLVLDADEEISVELKQSIINVFEQNLFSKYDCFAVNRKTFYVNKFLEHIWQPEYRIRLFNKEKVRYEGFLHEKVICDGKKSKLNGYLYHYTYKDIFQHYTKSLKYAKISAEELYKRGKKFKYHNLIINPLWAFFRQYFLKLGFLDGIRGLSVSMSYLFSTFLKYLFLWELEQKEKDKNAGS</sequence>